<name>A0ACC0BG30_CATRO</name>
<dbReference type="EMBL" id="CM044703">
    <property type="protein sequence ID" value="KAI5671580.1"/>
    <property type="molecule type" value="Genomic_DNA"/>
</dbReference>
<proteinExistence type="predicted"/>
<sequence length="161" mass="18368">MVFRYLSSLEIMPPCNSAAFNKKSRAAASPSNNEPILPLPYRLLDEANRITIGWDSLVTMIEDYYLNLVREFYANIFLKLTSPLLLKGVQAQAVGKRVVKSNSLERTWKVASLLIGTNIAPRSPNQTTDLRMIDIYIMDKMRTCSPMPERVNYEKPLLLRT</sequence>
<dbReference type="Proteomes" id="UP001060085">
    <property type="component" value="Linkage Group LG03"/>
</dbReference>
<reference evidence="2" key="1">
    <citation type="journal article" date="2023" name="Nat. Plants">
        <title>Single-cell RNA sequencing provides a high-resolution roadmap for understanding the multicellular compartmentation of specialized metabolism.</title>
        <authorList>
            <person name="Sun S."/>
            <person name="Shen X."/>
            <person name="Li Y."/>
            <person name="Li Y."/>
            <person name="Wang S."/>
            <person name="Li R."/>
            <person name="Zhang H."/>
            <person name="Shen G."/>
            <person name="Guo B."/>
            <person name="Wei J."/>
            <person name="Xu J."/>
            <person name="St-Pierre B."/>
            <person name="Chen S."/>
            <person name="Sun C."/>
        </authorList>
    </citation>
    <scope>NUCLEOTIDE SEQUENCE [LARGE SCALE GENOMIC DNA]</scope>
</reference>
<protein>
    <submittedName>
        <fullName evidence="1">Uncharacterized protein</fullName>
    </submittedName>
</protein>
<accession>A0ACC0BG30</accession>
<gene>
    <name evidence="1" type="ORF">M9H77_11944</name>
</gene>
<organism evidence="1 2">
    <name type="scientific">Catharanthus roseus</name>
    <name type="common">Madagascar periwinkle</name>
    <name type="synonym">Vinca rosea</name>
    <dbReference type="NCBI Taxonomy" id="4058"/>
    <lineage>
        <taxon>Eukaryota</taxon>
        <taxon>Viridiplantae</taxon>
        <taxon>Streptophyta</taxon>
        <taxon>Embryophyta</taxon>
        <taxon>Tracheophyta</taxon>
        <taxon>Spermatophyta</taxon>
        <taxon>Magnoliopsida</taxon>
        <taxon>eudicotyledons</taxon>
        <taxon>Gunneridae</taxon>
        <taxon>Pentapetalae</taxon>
        <taxon>asterids</taxon>
        <taxon>lamiids</taxon>
        <taxon>Gentianales</taxon>
        <taxon>Apocynaceae</taxon>
        <taxon>Rauvolfioideae</taxon>
        <taxon>Vinceae</taxon>
        <taxon>Catharanthinae</taxon>
        <taxon>Catharanthus</taxon>
    </lineage>
</organism>
<comment type="caution">
    <text evidence="1">The sequence shown here is derived from an EMBL/GenBank/DDBJ whole genome shotgun (WGS) entry which is preliminary data.</text>
</comment>
<evidence type="ECO:0000313" key="2">
    <source>
        <dbReference type="Proteomes" id="UP001060085"/>
    </source>
</evidence>
<evidence type="ECO:0000313" key="1">
    <source>
        <dbReference type="EMBL" id="KAI5671580.1"/>
    </source>
</evidence>
<keyword evidence="2" id="KW-1185">Reference proteome</keyword>